<dbReference type="InterPro" id="IPR036339">
    <property type="entry name" value="PUB-like_dom_sf"/>
</dbReference>
<dbReference type="Pfam" id="PF21388">
    <property type="entry name" value="SPATA2_PUB-like"/>
    <property type="match status" value="1"/>
</dbReference>
<dbReference type="OrthoDB" id="9837000at2759"/>
<gene>
    <name evidence="2" type="ORF">DSTB1V02_LOCUS8496</name>
</gene>
<dbReference type="Proteomes" id="UP000677054">
    <property type="component" value="Unassembled WGS sequence"/>
</dbReference>
<evidence type="ECO:0000259" key="1">
    <source>
        <dbReference type="Pfam" id="PF21388"/>
    </source>
</evidence>
<protein>
    <recommendedName>
        <fullName evidence="1">Spermatogenesis-associated protein 2 PUB-like domain-containing protein</fullName>
    </recommendedName>
</protein>
<dbReference type="Gene3D" id="1.20.58.2190">
    <property type="match status" value="1"/>
</dbReference>
<reference evidence="2" key="1">
    <citation type="submission" date="2020-11" db="EMBL/GenBank/DDBJ databases">
        <authorList>
            <person name="Tran Van P."/>
        </authorList>
    </citation>
    <scope>NUCLEOTIDE SEQUENCE</scope>
</reference>
<evidence type="ECO:0000313" key="3">
    <source>
        <dbReference type="Proteomes" id="UP000677054"/>
    </source>
</evidence>
<dbReference type="InterPro" id="IPR048839">
    <property type="entry name" value="SPATA2_PUB-like"/>
</dbReference>
<proteinExistence type="predicted"/>
<accession>A0A7R8XF86</accession>
<dbReference type="EMBL" id="LR901468">
    <property type="protein sequence ID" value="CAD7248686.1"/>
    <property type="molecule type" value="Genomic_DNA"/>
</dbReference>
<dbReference type="PANTHER" id="PTHR15326">
    <property type="entry name" value="SPERMATOGENESIS-ASSOCIATED PROTEIN 2/TAMOZHENNIC"/>
    <property type="match status" value="1"/>
</dbReference>
<keyword evidence="3" id="KW-1185">Reference proteome</keyword>
<dbReference type="PANTHER" id="PTHR15326:SF2">
    <property type="entry name" value="PROTEIN TAMOZHENNIC"/>
    <property type="match status" value="1"/>
</dbReference>
<sequence length="291" mass="33287">MNEEVELRSRVDEYFLMFVSHDESTGTEKVTAKRDLEHSLELLLSHLPHKRKFQFPKVSAIFQVDVENPECRASRSIRAWDALAKYCMNLLSQPWRKEYQTLRLYSGYVKHNVTNILISGEDMFYLMGYEPLQRRRNSQTLIMKGPVDPDLLSLLSLDCLSAVVELRMLRIWETVGQAVTWYDVVEARKEFVGSPGHTAQVLAHRLREKSGGGGHLALLPDQLYSGGVPVGNLLDLDGSMYQPRTMDEHVRDSYHYVTHGGQWMCPDGHLVVHGDRRTCSVCGRSRPNDLL</sequence>
<name>A0A7R8XF86_9CRUS</name>
<dbReference type="EMBL" id="CAJPEV010001951">
    <property type="protein sequence ID" value="CAG0895036.1"/>
    <property type="molecule type" value="Genomic_DNA"/>
</dbReference>
<dbReference type="GO" id="GO:0005737">
    <property type="term" value="C:cytoplasm"/>
    <property type="evidence" value="ECO:0007669"/>
    <property type="project" value="TreeGrafter"/>
</dbReference>
<dbReference type="SUPFAM" id="SSF143503">
    <property type="entry name" value="PUG domain-like"/>
    <property type="match status" value="1"/>
</dbReference>
<evidence type="ECO:0000313" key="2">
    <source>
        <dbReference type="EMBL" id="CAD7248686.1"/>
    </source>
</evidence>
<feature type="domain" description="Spermatogenesis-associated protein 2 PUB-like" evidence="1">
    <location>
        <begin position="79"/>
        <end position="190"/>
    </location>
</feature>
<dbReference type="AlphaFoldDB" id="A0A7R8XF86"/>
<organism evidence="2">
    <name type="scientific">Darwinula stevensoni</name>
    <dbReference type="NCBI Taxonomy" id="69355"/>
    <lineage>
        <taxon>Eukaryota</taxon>
        <taxon>Metazoa</taxon>
        <taxon>Ecdysozoa</taxon>
        <taxon>Arthropoda</taxon>
        <taxon>Crustacea</taxon>
        <taxon>Oligostraca</taxon>
        <taxon>Ostracoda</taxon>
        <taxon>Podocopa</taxon>
        <taxon>Podocopida</taxon>
        <taxon>Darwinulocopina</taxon>
        <taxon>Darwinuloidea</taxon>
        <taxon>Darwinulidae</taxon>
        <taxon>Darwinula</taxon>
    </lineage>
</organism>